<dbReference type="PANTHER" id="PTHR10519:SF74">
    <property type="entry name" value="GAMMA-AMINOBUTYRIC ACID TYPE B RECEPTOR SUBUNIT 2"/>
    <property type="match status" value="1"/>
</dbReference>
<keyword evidence="6 10" id="KW-0675">Receptor</keyword>
<dbReference type="GO" id="GO:0038039">
    <property type="term" value="C:G protein-coupled receptor heterodimeric complex"/>
    <property type="evidence" value="ECO:0007669"/>
    <property type="project" value="TreeGrafter"/>
</dbReference>
<evidence type="ECO:0000256" key="3">
    <source>
        <dbReference type="ARBA" id="ARBA00022989"/>
    </source>
</evidence>
<comment type="subcellular location">
    <subcellularLocation>
        <location evidence="1">Membrane</location>
    </subcellularLocation>
</comment>
<dbReference type="InterPro" id="IPR028082">
    <property type="entry name" value="Peripla_BP_I"/>
</dbReference>
<evidence type="ECO:0000256" key="8">
    <source>
        <dbReference type="ARBA" id="ARBA00023224"/>
    </source>
</evidence>
<reference evidence="10" key="2">
    <citation type="journal article" date="2023" name="Science">
        <title>Genomic signatures of disease resistance in endangered staghorn corals.</title>
        <authorList>
            <person name="Vollmer S.V."/>
            <person name="Selwyn J.D."/>
            <person name="Despard B.A."/>
            <person name="Roesel C.L."/>
        </authorList>
    </citation>
    <scope>NUCLEOTIDE SEQUENCE</scope>
    <source>
        <strain evidence="10">K2</strain>
    </source>
</reference>
<dbReference type="Pfam" id="PF00078">
    <property type="entry name" value="RVT_1"/>
    <property type="match status" value="1"/>
</dbReference>
<keyword evidence="2" id="KW-0812">Transmembrane</keyword>
<evidence type="ECO:0000256" key="1">
    <source>
        <dbReference type="ARBA" id="ARBA00004370"/>
    </source>
</evidence>
<reference evidence="10" key="1">
    <citation type="journal article" date="2023" name="G3 (Bethesda)">
        <title>Whole genome assembly and annotation of the endangered Caribbean coral Acropora cervicornis.</title>
        <authorList>
            <person name="Selwyn J.D."/>
            <person name="Vollmer S.V."/>
        </authorList>
    </citation>
    <scope>NUCLEOTIDE SEQUENCE</scope>
    <source>
        <strain evidence="10">K2</strain>
    </source>
</reference>
<name>A0AAD9PVL1_ACRCE</name>
<evidence type="ECO:0000256" key="4">
    <source>
        <dbReference type="ARBA" id="ARBA00023040"/>
    </source>
</evidence>
<gene>
    <name evidence="10" type="ORF">P5673_029494</name>
</gene>
<dbReference type="Gene3D" id="3.40.50.2300">
    <property type="match status" value="1"/>
</dbReference>
<dbReference type="PRINTS" id="PR01176">
    <property type="entry name" value="GABABRECEPTR"/>
</dbReference>
<organism evidence="10 11">
    <name type="scientific">Acropora cervicornis</name>
    <name type="common">Staghorn coral</name>
    <dbReference type="NCBI Taxonomy" id="6130"/>
    <lineage>
        <taxon>Eukaryota</taxon>
        <taxon>Metazoa</taxon>
        <taxon>Cnidaria</taxon>
        <taxon>Anthozoa</taxon>
        <taxon>Hexacorallia</taxon>
        <taxon>Scleractinia</taxon>
        <taxon>Astrocoeniina</taxon>
        <taxon>Acroporidae</taxon>
        <taxon>Acropora</taxon>
    </lineage>
</organism>
<keyword evidence="8" id="KW-0807">Transducer</keyword>
<keyword evidence="5" id="KW-0472">Membrane</keyword>
<dbReference type="Proteomes" id="UP001249851">
    <property type="component" value="Unassembled WGS sequence"/>
</dbReference>
<comment type="caution">
    <text evidence="10">The sequence shown here is derived from an EMBL/GenBank/DDBJ whole genome shotgun (WGS) entry which is preliminary data.</text>
</comment>
<dbReference type="GO" id="GO:0007214">
    <property type="term" value="P:gamma-aminobutyric acid signaling pathway"/>
    <property type="evidence" value="ECO:0007669"/>
    <property type="project" value="TreeGrafter"/>
</dbReference>
<evidence type="ECO:0000313" key="11">
    <source>
        <dbReference type="Proteomes" id="UP001249851"/>
    </source>
</evidence>
<feature type="domain" description="Reverse transcriptase" evidence="9">
    <location>
        <begin position="1"/>
        <end position="126"/>
    </location>
</feature>
<evidence type="ECO:0000256" key="6">
    <source>
        <dbReference type="ARBA" id="ARBA00023170"/>
    </source>
</evidence>
<dbReference type="InterPro" id="IPR000477">
    <property type="entry name" value="RT_dom"/>
</dbReference>
<dbReference type="EMBL" id="JARQWQ010000118">
    <property type="protein sequence ID" value="KAK2549897.1"/>
    <property type="molecule type" value="Genomic_DNA"/>
</dbReference>
<keyword evidence="7" id="KW-0325">Glycoprotein</keyword>
<evidence type="ECO:0000256" key="2">
    <source>
        <dbReference type="ARBA" id="ARBA00022692"/>
    </source>
</evidence>
<keyword evidence="11" id="KW-1185">Reference proteome</keyword>
<sequence length="376" mass="42248">MQRVVVDGYGTEYVSINRGVPQGTVLGPVLFSIFINDIKAVNTDKNLLVKFADDITVSLPIEASVGLDESETEVQSFIEWSEKNCMQVNFTKTWELLLRGKTTRTPPEPLEIIGRKEKLKLLGVTFEQVPVNWDTHIDYLLSKASSRLYILRICKYYGYTTENLDLLFQSLILSVFVYAIECDPGHAATTLFESLYNGPQLIMLLGAACPASTRAITQIGGIWNLLQVSYASIPTDLSNERKHPLLYSTVPSYSAQNRAKIAFLNHFQWKRIATIRENDYAFGEVMGSFQQDLVNSGLELIAAETVQDNPKSQLTNLKNKDARIIVGMFYEDQARKVLCEGEEQCWCIAESNDHPPILIGSLRFDDGNVNENATNQ</sequence>
<dbReference type="InterPro" id="IPR001828">
    <property type="entry name" value="ANF_lig-bd_rcpt"/>
</dbReference>
<dbReference type="SUPFAM" id="SSF53822">
    <property type="entry name" value="Periplasmic binding protein-like I"/>
    <property type="match status" value="1"/>
</dbReference>
<evidence type="ECO:0000259" key="9">
    <source>
        <dbReference type="PROSITE" id="PS50878"/>
    </source>
</evidence>
<proteinExistence type="predicted"/>
<keyword evidence="4" id="KW-0297">G-protein coupled receptor</keyword>
<accession>A0AAD9PVL1</accession>
<evidence type="ECO:0000256" key="5">
    <source>
        <dbReference type="ARBA" id="ARBA00023136"/>
    </source>
</evidence>
<dbReference type="InterPro" id="IPR002455">
    <property type="entry name" value="GPCR3_GABA-B"/>
</dbReference>
<dbReference type="PROSITE" id="PS50878">
    <property type="entry name" value="RT_POL"/>
    <property type="match status" value="1"/>
</dbReference>
<evidence type="ECO:0000313" key="10">
    <source>
        <dbReference type="EMBL" id="KAK2549897.1"/>
    </source>
</evidence>
<protein>
    <submittedName>
        <fullName evidence="10">Gamma-aminobutyric acid type B receptor subunit 1</fullName>
    </submittedName>
</protein>
<keyword evidence="3" id="KW-1133">Transmembrane helix</keyword>
<evidence type="ECO:0000256" key="7">
    <source>
        <dbReference type="ARBA" id="ARBA00023180"/>
    </source>
</evidence>
<dbReference type="PANTHER" id="PTHR10519">
    <property type="entry name" value="GABA-B RECEPTOR"/>
    <property type="match status" value="1"/>
</dbReference>
<dbReference type="Pfam" id="PF01094">
    <property type="entry name" value="ANF_receptor"/>
    <property type="match status" value="1"/>
</dbReference>
<dbReference type="AlphaFoldDB" id="A0AAD9PVL1"/>
<dbReference type="GO" id="GO:0004965">
    <property type="term" value="F:G protein-coupled GABA receptor activity"/>
    <property type="evidence" value="ECO:0007669"/>
    <property type="project" value="InterPro"/>
</dbReference>